<sequence precursor="true">MIGPGKEQAALQALHEIFIRARWIAYESGSKELGDLFDAAELLPKMIAEPTDQTENFAATLDDIAERFPGCVGIAERFSQQAVTVG</sequence>
<dbReference type="Proteomes" id="UP000317429">
    <property type="component" value="Chromosome"/>
</dbReference>
<dbReference type="KEGG" id="pnd:Pla175_05130"/>
<dbReference type="AlphaFoldDB" id="A0A518D6P8"/>
<keyword evidence="2" id="KW-1185">Reference proteome</keyword>
<protein>
    <submittedName>
        <fullName evidence="1">Uncharacterized protein</fullName>
    </submittedName>
</protein>
<proteinExistence type="predicted"/>
<gene>
    <name evidence="1" type="ORF">Pla175_05130</name>
</gene>
<dbReference type="OrthoDB" id="5523304at2"/>
<evidence type="ECO:0000313" key="2">
    <source>
        <dbReference type="Proteomes" id="UP000317429"/>
    </source>
</evidence>
<reference evidence="1 2" key="1">
    <citation type="submission" date="2019-02" db="EMBL/GenBank/DDBJ databases">
        <title>Deep-cultivation of Planctomycetes and their phenomic and genomic characterization uncovers novel biology.</title>
        <authorList>
            <person name="Wiegand S."/>
            <person name="Jogler M."/>
            <person name="Boedeker C."/>
            <person name="Pinto D."/>
            <person name="Vollmers J."/>
            <person name="Rivas-Marin E."/>
            <person name="Kohn T."/>
            <person name="Peeters S.H."/>
            <person name="Heuer A."/>
            <person name="Rast P."/>
            <person name="Oberbeckmann S."/>
            <person name="Bunk B."/>
            <person name="Jeske O."/>
            <person name="Meyerdierks A."/>
            <person name="Storesund J.E."/>
            <person name="Kallscheuer N."/>
            <person name="Luecker S."/>
            <person name="Lage O.M."/>
            <person name="Pohl T."/>
            <person name="Merkel B.J."/>
            <person name="Hornburger P."/>
            <person name="Mueller R.-W."/>
            <person name="Bruemmer F."/>
            <person name="Labrenz M."/>
            <person name="Spormann A.M."/>
            <person name="Op den Camp H."/>
            <person name="Overmann J."/>
            <person name="Amann R."/>
            <person name="Jetten M.S.M."/>
            <person name="Mascher T."/>
            <person name="Medema M.H."/>
            <person name="Devos D.P."/>
            <person name="Kaster A.-K."/>
            <person name="Ovreas L."/>
            <person name="Rohde M."/>
            <person name="Galperin M.Y."/>
            <person name="Jogler C."/>
        </authorList>
    </citation>
    <scope>NUCLEOTIDE SEQUENCE [LARGE SCALE GENOMIC DNA]</scope>
    <source>
        <strain evidence="1 2">Pla175</strain>
    </source>
</reference>
<name>A0A518D6P8_9BACT</name>
<dbReference type="EMBL" id="CP036291">
    <property type="protein sequence ID" value="QDU87157.1"/>
    <property type="molecule type" value="Genomic_DNA"/>
</dbReference>
<evidence type="ECO:0000313" key="1">
    <source>
        <dbReference type="EMBL" id="QDU87157.1"/>
    </source>
</evidence>
<dbReference type="RefSeq" id="WP_145281046.1">
    <property type="nucleotide sequence ID" value="NZ_CP036291.1"/>
</dbReference>
<accession>A0A518D6P8</accession>
<organism evidence="1 2">
    <name type="scientific">Pirellulimonas nuda</name>
    <dbReference type="NCBI Taxonomy" id="2528009"/>
    <lineage>
        <taxon>Bacteria</taxon>
        <taxon>Pseudomonadati</taxon>
        <taxon>Planctomycetota</taxon>
        <taxon>Planctomycetia</taxon>
        <taxon>Pirellulales</taxon>
        <taxon>Lacipirellulaceae</taxon>
        <taxon>Pirellulimonas</taxon>
    </lineage>
</organism>